<dbReference type="SUPFAM" id="SSF53474">
    <property type="entry name" value="alpha/beta-Hydrolases"/>
    <property type="match status" value="1"/>
</dbReference>
<protein>
    <submittedName>
        <fullName evidence="4">XynB</fullName>
    </submittedName>
</protein>
<dbReference type="Pfam" id="PF20434">
    <property type="entry name" value="BD-FAE"/>
    <property type="match status" value="1"/>
</dbReference>
<dbReference type="RefSeq" id="WP_038472563.1">
    <property type="nucleotide sequence ID" value="NZ_CP009451.1"/>
</dbReference>
<dbReference type="InterPro" id="IPR049492">
    <property type="entry name" value="BD-FAE-like_dom"/>
</dbReference>
<gene>
    <name evidence="4" type="ORF">JT31_01635</name>
</gene>
<dbReference type="GO" id="GO:0016787">
    <property type="term" value="F:hydrolase activity"/>
    <property type="evidence" value="ECO:0007669"/>
    <property type="project" value="UniProtKB-KW"/>
</dbReference>
<dbReference type="PANTHER" id="PTHR48081:SF6">
    <property type="entry name" value="PEPTIDASE S9 PROLYL OLIGOPEPTIDASE CATALYTIC DOMAIN-CONTAINING PROTEIN"/>
    <property type="match status" value="1"/>
</dbReference>
<keyword evidence="1" id="KW-0378">Hydrolase</keyword>
<feature type="chain" id="PRO_5001848786" evidence="2">
    <location>
        <begin position="27"/>
        <end position="300"/>
    </location>
</feature>
<evidence type="ECO:0000259" key="3">
    <source>
        <dbReference type="Pfam" id="PF20434"/>
    </source>
</evidence>
<dbReference type="PANTHER" id="PTHR48081">
    <property type="entry name" value="AB HYDROLASE SUPERFAMILY PROTEIN C4A8.06C"/>
    <property type="match status" value="1"/>
</dbReference>
<dbReference type="Gene3D" id="3.40.50.1820">
    <property type="entry name" value="alpha/beta hydrolase"/>
    <property type="match status" value="1"/>
</dbReference>
<feature type="domain" description="BD-FAE-like" evidence="3">
    <location>
        <begin position="78"/>
        <end position="251"/>
    </location>
</feature>
<dbReference type="KEGG" id="cnt:JT31_01635"/>
<accession>A0A089PST9</accession>
<dbReference type="AlphaFoldDB" id="A0A089PST9"/>
<dbReference type="OrthoDB" id="9771666at2"/>
<evidence type="ECO:0000313" key="5">
    <source>
        <dbReference type="Proteomes" id="UP000029481"/>
    </source>
</evidence>
<feature type="signal peptide" evidence="2">
    <location>
        <begin position="1"/>
        <end position="26"/>
    </location>
</feature>
<dbReference type="EMBL" id="CP009451">
    <property type="protein sequence ID" value="AIR03372.1"/>
    <property type="molecule type" value="Genomic_DNA"/>
</dbReference>
<dbReference type="InterPro" id="IPR050300">
    <property type="entry name" value="GDXG_lipolytic_enzyme"/>
</dbReference>
<dbReference type="Proteomes" id="UP000029481">
    <property type="component" value="Chromosome"/>
</dbReference>
<keyword evidence="2" id="KW-0732">Signal</keyword>
<evidence type="ECO:0000313" key="4">
    <source>
        <dbReference type="EMBL" id="AIR03372.1"/>
    </source>
</evidence>
<sequence>MDRRHFITCVTAGLLAAKAGVSFASAGVKRSVIPLWKGTPPGGGGPAGSIQTSARGAQSNIAFPILTVIEPESPNGHAVLVAAGGGYKRIEMGSEAWPAAEWLVERGYTAYVLSYRLPSEGWVDGNLVGFQDAQRALRLVRERANNVSVLGFSAGGHLLGLAATRTDYRSYPKQDRLDDKPAFADRAALIYPVITLEKPYEHTSTHKILVGKDASSAENAAWSVQNYLTPHSPPFFLVQAEDDPVSDPQNTLIMAAACEQQHVPVEMHRYSSGGHGFGMGKPGTPTVKWPEHYAKWLAKS</sequence>
<evidence type="ECO:0000256" key="1">
    <source>
        <dbReference type="ARBA" id="ARBA00022801"/>
    </source>
</evidence>
<dbReference type="InterPro" id="IPR029058">
    <property type="entry name" value="AB_hydrolase_fold"/>
</dbReference>
<keyword evidence="5" id="KW-1185">Reference proteome</keyword>
<reference evidence="4 5" key="1">
    <citation type="submission" date="2014-09" db="EMBL/GenBank/DDBJ databases">
        <title>Cedecea neteri SSMD04 Genome Sequencing.</title>
        <authorList>
            <person name="Tan J.-Y."/>
        </authorList>
    </citation>
    <scope>NUCLEOTIDE SEQUENCE [LARGE SCALE GENOMIC DNA]</scope>
    <source>
        <strain evidence="4 5">SSMD04</strain>
    </source>
</reference>
<evidence type="ECO:0000256" key="2">
    <source>
        <dbReference type="SAM" id="SignalP"/>
    </source>
</evidence>
<name>A0A089PST9_9ENTR</name>
<proteinExistence type="predicted"/>
<organism evidence="4 5">
    <name type="scientific">Cedecea neteri</name>
    <dbReference type="NCBI Taxonomy" id="158822"/>
    <lineage>
        <taxon>Bacteria</taxon>
        <taxon>Pseudomonadati</taxon>
        <taxon>Pseudomonadota</taxon>
        <taxon>Gammaproteobacteria</taxon>
        <taxon>Enterobacterales</taxon>
        <taxon>Enterobacteriaceae</taxon>
        <taxon>Cedecea</taxon>
    </lineage>
</organism>